<keyword evidence="2" id="KW-1185">Reference proteome</keyword>
<organism evidence="1 2">
    <name type="scientific">Nocardiopsis mangrovi</name>
    <dbReference type="NCBI Taxonomy" id="1179818"/>
    <lineage>
        <taxon>Bacteria</taxon>
        <taxon>Bacillati</taxon>
        <taxon>Actinomycetota</taxon>
        <taxon>Actinomycetes</taxon>
        <taxon>Streptosporangiales</taxon>
        <taxon>Nocardiopsidaceae</taxon>
        <taxon>Nocardiopsis</taxon>
    </lineage>
</organism>
<dbReference type="RefSeq" id="WP_378576845.1">
    <property type="nucleotide sequence ID" value="NZ_JBHSFQ010000020.1"/>
</dbReference>
<proteinExistence type="predicted"/>
<reference evidence="2" key="1">
    <citation type="journal article" date="2019" name="Int. J. Syst. Evol. Microbiol.">
        <title>The Global Catalogue of Microorganisms (GCM) 10K type strain sequencing project: providing services to taxonomists for standard genome sequencing and annotation.</title>
        <authorList>
            <consortium name="The Broad Institute Genomics Platform"/>
            <consortium name="The Broad Institute Genome Sequencing Center for Infectious Disease"/>
            <person name="Wu L."/>
            <person name="Ma J."/>
        </authorList>
    </citation>
    <scope>NUCLEOTIDE SEQUENCE [LARGE SCALE GENOMIC DNA]</scope>
    <source>
        <strain evidence="2">XZYJ18</strain>
    </source>
</reference>
<dbReference type="Proteomes" id="UP001595923">
    <property type="component" value="Unassembled WGS sequence"/>
</dbReference>
<name>A0ABV9E1I7_9ACTN</name>
<evidence type="ECO:0000313" key="2">
    <source>
        <dbReference type="Proteomes" id="UP001595923"/>
    </source>
</evidence>
<evidence type="ECO:0000313" key="1">
    <source>
        <dbReference type="EMBL" id="MFC4564060.1"/>
    </source>
</evidence>
<accession>A0ABV9E1I7</accession>
<dbReference type="EMBL" id="JBHSFQ010000020">
    <property type="protein sequence ID" value="MFC4564060.1"/>
    <property type="molecule type" value="Genomic_DNA"/>
</dbReference>
<gene>
    <name evidence="1" type="ORF">ACFO4E_19540</name>
</gene>
<sequence length="95" mass="10958">MMATDADPLLALLRLHYSERWTIRRTEHLWIASTADRNADHVPTLIEPDIEIFVRQLEDPPRRVGSAFRSPLSAPWIAQHLTELGDGVFWGDNRQ</sequence>
<protein>
    <submittedName>
        <fullName evidence="1">Uncharacterized protein</fullName>
    </submittedName>
</protein>
<comment type="caution">
    <text evidence="1">The sequence shown here is derived from an EMBL/GenBank/DDBJ whole genome shotgun (WGS) entry which is preliminary data.</text>
</comment>